<organism evidence="1 2">
    <name type="scientific">Steinernema carpocapsae</name>
    <name type="common">Entomopathogenic nematode</name>
    <dbReference type="NCBI Taxonomy" id="34508"/>
    <lineage>
        <taxon>Eukaryota</taxon>
        <taxon>Metazoa</taxon>
        <taxon>Ecdysozoa</taxon>
        <taxon>Nematoda</taxon>
        <taxon>Chromadorea</taxon>
        <taxon>Rhabditida</taxon>
        <taxon>Tylenchina</taxon>
        <taxon>Panagrolaimomorpha</taxon>
        <taxon>Strongyloidoidea</taxon>
        <taxon>Steinernematidae</taxon>
        <taxon>Steinernema</taxon>
    </lineage>
</organism>
<name>A0A4U8V2X8_STECR</name>
<protein>
    <submittedName>
        <fullName evidence="1">Uncharacterized protein</fullName>
    </submittedName>
</protein>
<reference evidence="1 2" key="1">
    <citation type="journal article" date="2015" name="Genome Biol.">
        <title>Comparative genomics of Steinernema reveals deeply conserved gene regulatory networks.</title>
        <authorList>
            <person name="Dillman A.R."/>
            <person name="Macchietto M."/>
            <person name="Porter C.F."/>
            <person name="Rogers A."/>
            <person name="Williams B."/>
            <person name="Antoshechkin I."/>
            <person name="Lee M.M."/>
            <person name="Goodwin Z."/>
            <person name="Lu X."/>
            <person name="Lewis E.E."/>
            <person name="Goodrich-Blair H."/>
            <person name="Stock S.P."/>
            <person name="Adams B.J."/>
            <person name="Sternberg P.W."/>
            <person name="Mortazavi A."/>
        </authorList>
    </citation>
    <scope>NUCLEOTIDE SEQUENCE [LARGE SCALE GENOMIC DNA]</scope>
    <source>
        <strain evidence="1 2">ALL</strain>
    </source>
</reference>
<reference evidence="1 2" key="2">
    <citation type="journal article" date="2019" name="G3 (Bethesda)">
        <title>Hybrid Assembly of the Genome of the Entomopathogenic Nematode Steinernema carpocapsae Identifies the X-Chromosome.</title>
        <authorList>
            <person name="Serra L."/>
            <person name="Macchietto M."/>
            <person name="Macias-Munoz A."/>
            <person name="McGill C.J."/>
            <person name="Rodriguez I.M."/>
            <person name="Rodriguez B."/>
            <person name="Murad R."/>
            <person name="Mortazavi A."/>
        </authorList>
    </citation>
    <scope>NUCLEOTIDE SEQUENCE [LARGE SCALE GENOMIC DNA]</scope>
    <source>
        <strain evidence="1 2">ALL</strain>
    </source>
</reference>
<gene>
    <name evidence="1" type="ORF">L596_006183</name>
</gene>
<dbReference type="Proteomes" id="UP000298663">
    <property type="component" value="Chromosome X"/>
</dbReference>
<dbReference type="EMBL" id="CM016762">
    <property type="protein sequence ID" value="TMS39699.1"/>
    <property type="molecule type" value="Genomic_DNA"/>
</dbReference>
<sequence length="79" mass="8973">MGQTPTTFAVHIRIKPTCTVSLQHPSQPVFSLLQRFEQPKNSFQNDFGSFRRHQYNSLLIEFASACCKSHISLHQVAPS</sequence>
<proteinExistence type="predicted"/>
<evidence type="ECO:0000313" key="1">
    <source>
        <dbReference type="EMBL" id="TMS39699.1"/>
    </source>
</evidence>
<accession>A0A4U8V2X8</accession>
<keyword evidence="2" id="KW-1185">Reference proteome</keyword>
<dbReference type="AlphaFoldDB" id="A0A4U8V2X8"/>
<evidence type="ECO:0000313" key="2">
    <source>
        <dbReference type="Proteomes" id="UP000298663"/>
    </source>
</evidence>